<accession>A0A9P9INZ0</accession>
<reference evidence="1" key="1">
    <citation type="journal article" date="2021" name="Nat. Commun.">
        <title>Genetic determinants of endophytism in the Arabidopsis root mycobiome.</title>
        <authorList>
            <person name="Mesny F."/>
            <person name="Miyauchi S."/>
            <person name="Thiergart T."/>
            <person name="Pickel B."/>
            <person name="Atanasova L."/>
            <person name="Karlsson M."/>
            <person name="Huettel B."/>
            <person name="Barry K.W."/>
            <person name="Haridas S."/>
            <person name="Chen C."/>
            <person name="Bauer D."/>
            <person name="Andreopoulos W."/>
            <person name="Pangilinan J."/>
            <person name="LaButti K."/>
            <person name="Riley R."/>
            <person name="Lipzen A."/>
            <person name="Clum A."/>
            <person name="Drula E."/>
            <person name="Henrissat B."/>
            <person name="Kohler A."/>
            <person name="Grigoriev I.V."/>
            <person name="Martin F.M."/>
            <person name="Hacquard S."/>
        </authorList>
    </citation>
    <scope>NUCLEOTIDE SEQUENCE</scope>
    <source>
        <strain evidence="1">MPI-CAGE-AT-0021</strain>
    </source>
</reference>
<sequence>MADTEHREDSAPYYCITEAQCRLCRFALKDNELVYAAVSDDRVSGEFEFQQQLSIYDEDLDINIHLCLGGNCLSRTKATVCFHSRCYEFRSYPVTPAFLTATKYAFVAPPREERRRAEYIQRALAQNLQLATDWPRELPDELWLMIAEPLVQECAVLTTEELVHRSDTIGDSVLDLTQAVYATYVKVDGRYYVRSLLNTLGADASKQAFLLLPARTEKQGPDDDESKDLFVAEDHVGIRQVFFVSPKRRDEWCGSHPSVPGAWWRHIPHEAIPSAVAIKTNGLIVGTIQSTLEKPIAGVSRISWQVPVPFPPSIVDLLTLKTPRKVPTGLRMRFFDCNSPDIIGYSVATDGAKVLAIISHKQGQKLDRRFYEDVNSSICFWMYMPINQSEYLTEICRRAGRLIIDNEIIGITV</sequence>
<dbReference type="OrthoDB" id="5153231at2759"/>
<organism evidence="1 2">
    <name type="scientific">Dactylonectria estremocensis</name>
    <dbReference type="NCBI Taxonomy" id="1079267"/>
    <lineage>
        <taxon>Eukaryota</taxon>
        <taxon>Fungi</taxon>
        <taxon>Dikarya</taxon>
        <taxon>Ascomycota</taxon>
        <taxon>Pezizomycotina</taxon>
        <taxon>Sordariomycetes</taxon>
        <taxon>Hypocreomycetidae</taxon>
        <taxon>Hypocreales</taxon>
        <taxon>Nectriaceae</taxon>
        <taxon>Dactylonectria</taxon>
    </lineage>
</organism>
<comment type="caution">
    <text evidence="1">The sequence shown here is derived from an EMBL/GenBank/DDBJ whole genome shotgun (WGS) entry which is preliminary data.</text>
</comment>
<evidence type="ECO:0000313" key="2">
    <source>
        <dbReference type="Proteomes" id="UP000717696"/>
    </source>
</evidence>
<protein>
    <submittedName>
        <fullName evidence="1">Uncharacterized protein</fullName>
    </submittedName>
</protein>
<dbReference type="EMBL" id="JAGMUU010000021">
    <property type="protein sequence ID" value="KAH7129633.1"/>
    <property type="molecule type" value="Genomic_DNA"/>
</dbReference>
<name>A0A9P9INZ0_9HYPO</name>
<proteinExistence type="predicted"/>
<evidence type="ECO:0000313" key="1">
    <source>
        <dbReference type="EMBL" id="KAH7129633.1"/>
    </source>
</evidence>
<gene>
    <name evidence="1" type="ORF">B0J13DRAFT_140049</name>
</gene>
<keyword evidence="2" id="KW-1185">Reference proteome</keyword>
<dbReference type="Proteomes" id="UP000717696">
    <property type="component" value="Unassembled WGS sequence"/>
</dbReference>
<dbReference type="AlphaFoldDB" id="A0A9P9INZ0"/>